<dbReference type="SUPFAM" id="SSF81342">
    <property type="entry name" value="Transmembrane di-heme cytochromes"/>
    <property type="match status" value="1"/>
</dbReference>
<comment type="cofactor">
    <cofactor evidence="18">
        <name>heme</name>
        <dbReference type="ChEBI" id="CHEBI:30413"/>
    </cofactor>
    <text evidence="18">Binds 2 heme groups non-covalently.</text>
</comment>
<evidence type="ECO:0000256" key="7">
    <source>
        <dbReference type="ARBA" id="ARBA00022660"/>
    </source>
</evidence>
<dbReference type="GO" id="GO:0046872">
    <property type="term" value="F:metal ion binding"/>
    <property type="evidence" value="ECO:0007669"/>
    <property type="project" value="UniProtKB-UniRule"/>
</dbReference>
<comment type="subunit">
    <text evidence="3">The main subunits of complex b-c1 are: cytochrome b, cytochrome c1 and the Rieske protein.</text>
</comment>
<dbReference type="InterPro" id="IPR036150">
    <property type="entry name" value="Cyt_b/b6_C_sf"/>
</dbReference>
<dbReference type="SUPFAM" id="SSF81648">
    <property type="entry name" value="a domain/subunit of cytochrome bc1 complex (Ubiquinol-cytochrome c reductase)"/>
    <property type="match status" value="1"/>
</dbReference>
<name>A0A1P8AGF2_9ACAR</name>
<evidence type="ECO:0000256" key="13">
    <source>
        <dbReference type="ARBA" id="ARBA00023004"/>
    </source>
</evidence>
<feature type="transmembrane region" description="Helical" evidence="19">
    <location>
        <begin position="108"/>
        <end position="131"/>
    </location>
</feature>
<keyword evidence="12 19" id="KW-1133">Transmembrane helix</keyword>
<evidence type="ECO:0000256" key="2">
    <source>
        <dbReference type="ARBA" id="ARBA00004448"/>
    </source>
</evidence>
<dbReference type="EMBL" id="KR907248">
    <property type="protein sequence ID" value="AMX74155.1"/>
    <property type="molecule type" value="Genomic_DNA"/>
</dbReference>
<comment type="function">
    <text evidence="1 19">Component of the ubiquinol-cytochrome c reductase complex (complex III or cytochrome b-c1 complex) that is part of the mitochondrial respiratory chain. The b-c1 complex mediates electron transfer from ubiquinol to cytochrome c. Contributes to the generation of a proton gradient across the mitochondrial membrane that is then used for ATP synthesis.</text>
</comment>
<feature type="transmembrane region" description="Helical" evidence="19">
    <location>
        <begin position="345"/>
        <end position="363"/>
    </location>
</feature>
<dbReference type="GO" id="GO:0008121">
    <property type="term" value="F:quinol-cytochrome-c reductase activity"/>
    <property type="evidence" value="ECO:0007669"/>
    <property type="project" value="InterPro"/>
</dbReference>
<feature type="transmembrane region" description="Helical" evidence="19">
    <location>
        <begin position="286"/>
        <end position="305"/>
    </location>
</feature>
<proteinExistence type="inferred from homology"/>
<dbReference type="GO" id="GO:0005743">
    <property type="term" value="C:mitochondrial inner membrane"/>
    <property type="evidence" value="ECO:0007669"/>
    <property type="project" value="UniProtKB-SubCell"/>
</dbReference>
<evidence type="ECO:0000313" key="22">
    <source>
        <dbReference type="EMBL" id="AMX74155.1"/>
    </source>
</evidence>
<dbReference type="InterPro" id="IPR005798">
    <property type="entry name" value="Cyt_b/b6_C"/>
</dbReference>
<dbReference type="PROSITE" id="PS51003">
    <property type="entry name" value="CYTB_CTER"/>
    <property type="match status" value="1"/>
</dbReference>
<dbReference type="Pfam" id="PF00032">
    <property type="entry name" value="Cytochrom_B_C"/>
    <property type="match status" value="1"/>
</dbReference>
<comment type="cofactor">
    <cofactor evidence="19">
        <name>heme b</name>
        <dbReference type="ChEBI" id="CHEBI:60344"/>
    </cofactor>
    <text evidence="19">Binds 2 heme groups non-covalently.</text>
</comment>
<evidence type="ECO:0000259" key="21">
    <source>
        <dbReference type="PROSITE" id="PS51003"/>
    </source>
</evidence>
<reference evidence="22" key="1">
    <citation type="journal article" date="2019" name="Ticks Tick Borne Dis.">
        <title>Argasid and ixodid systematics: Implications for soft tick evolution and systematics, with a new argasid species list.</title>
        <authorList>
            <person name="Mans B.J."/>
            <person name="Featherston J."/>
            <person name="Kvas M."/>
            <person name="Pillay K.A."/>
            <person name="de Klerk D.G."/>
            <person name="Pienaar R."/>
            <person name="de Castro M.H."/>
            <person name="Schwan T.G."/>
            <person name="Lopez J.E."/>
            <person name="Teel P."/>
            <person name="Perez de Leon A.A."/>
            <person name="Sonenshine D.E."/>
            <person name="Egekwu N.I."/>
            <person name="Bakkes D.K."/>
            <person name="Heyne H."/>
            <person name="Kanduma E.G."/>
            <person name="Nyangiwe N."/>
            <person name="Bouattour A."/>
            <person name="Latif A.A."/>
        </authorList>
    </citation>
    <scope>NUCLEOTIDE SEQUENCE</scope>
</reference>
<geneLocation type="mitochondrion" evidence="22"/>
<feature type="domain" description="Cytochrome b/b6 C-terminal region profile" evidence="21">
    <location>
        <begin position="208"/>
        <end position="365"/>
    </location>
</feature>
<dbReference type="Gene3D" id="1.20.810.10">
    <property type="entry name" value="Cytochrome Bc1 Complex, Chain C"/>
    <property type="match status" value="1"/>
</dbReference>
<evidence type="ECO:0000256" key="5">
    <source>
        <dbReference type="ARBA" id="ARBA00022448"/>
    </source>
</evidence>
<dbReference type="CDD" id="cd00284">
    <property type="entry name" value="Cytochrome_b_N"/>
    <property type="match status" value="1"/>
</dbReference>
<feature type="binding site" evidence="17">
    <location>
        <position position="199"/>
    </location>
    <ligand>
        <name>a ubiquinone</name>
        <dbReference type="ChEBI" id="CHEBI:16389"/>
    </ligand>
</feature>
<evidence type="ECO:0000256" key="12">
    <source>
        <dbReference type="ARBA" id="ARBA00022989"/>
    </source>
</evidence>
<dbReference type="InterPro" id="IPR030689">
    <property type="entry name" value="Cytochrome_b"/>
</dbReference>
<keyword evidence="15 19" id="KW-0496">Mitochondrion</keyword>
<dbReference type="Pfam" id="PF00033">
    <property type="entry name" value="Cytochrome_B"/>
    <property type="match status" value="1"/>
</dbReference>
<evidence type="ECO:0000256" key="11">
    <source>
        <dbReference type="ARBA" id="ARBA00022982"/>
    </source>
</evidence>
<dbReference type="PIRSF" id="PIRSF038885">
    <property type="entry name" value="COB"/>
    <property type="match status" value="1"/>
</dbReference>
<feature type="transmembrane region" description="Helical" evidence="19">
    <location>
        <begin position="222"/>
        <end position="248"/>
    </location>
</feature>
<feature type="binding site" description="axial binding residue" evidence="18">
    <location>
        <position position="95"/>
    </location>
    <ligand>
        <name>heme b</name>
        <dbReference type="ChEBI" id="CHEBI:60344"/>
        <label>b566</label>
    </ligand>
    <ligandPart>
        <name>Fe</name>
        <dbReference type="ChEBI" id="CHEBI:18248"/>
    </ligandPart>
</feature>
<dbReference type="GO" id="GO:0045275">
    <property type="term" value="C:respiratory chain complex III"/>
    <property type="evidence" value="ECO:0007669"/>
    <property type="project" value="InterPro"/>
</dbReference>
<dbReference type="InterPro" id="IPR016174">
    <property type="entry name" value="Di-haem_cyt_TM"/>
</dbReference>
<feature type="binding site" description="axial binding residue" evidence="18">
    <location>
        <position position="180"/>
    </location>
    <ligand>
        <name>heme b</name>
        <dbReference type="ChEBI" id="CHEBI:60344"/>
        <label>b562</label>
    </ligand>
    <ligandPart>
        <name>Fe</name>
        <dbReference type="ChEBI" id="CHEBI:18248"/>
    </ligandPart>
</feature>
<keyword evidence="8 19" id="KW-0812">Transmembrane</keyword>
<keyword evidence="9 18" id="KW-0479">Metal-binding</keyword>
<feature type="transmembrane region" description="Helical" evidence="19">
    <location>
        <begin position="74"/>
        <end position="96"/>
    </location>
</feature>
<comment type="subcellular location">
    <subcellularLocation>
        <location evidence="2">Mitochondrion inner membrane</location>
        <topology evidence="2">Multi-pass membrane protein</topology>
    </subcellularLocation>
</comment>
<keyword evidence="16 19" id="KW-0472">Membrane</keyword>
<feature type="transmembrane region" description="Helical" evidence="19">
    <location>
        <begin position="27"/>
        <end position="53"/>
    </location>
</feature>
<dbReference type="InterPro" id="IPR005797">
    <property type="entry name" value="Cyt_b/b6_N"/>
</dbReference>
<dbReference type="GO" id="GO:0016491">
    <property type="term" value="F:oxidoreductase activity"/>
    <property type="evidence" value="ECO:0007669"/>
    <property type="project" value="UniProtKB-UniRule"/>
</dbReference>
<keyword evidence="7 19" id="KW-0679">Respiratory chain</keyword>
<comment type="similarity">
    <text evidence="19">Belongs to the cytochrome b family.</text>
</comment>
<keyword evidence="6 18" id="KW-0349">Heme</keyword>
<feature type="domain" description="Cytochrome b/b6 N-terminal region profile" evidence="20">
    <location>
        <begin position="1"/>
        <end position="207"/>
    </location>
</feature>
<feature type="binding site" description="axial binding residue" evidence="18">
    <location>
        <position position="194"/>
    </location>
    <ligand>
        <name>heme b</name>
        <dbReference type="ChEBI" id="CHEBI:60344"/>
        <label>b566</label>
    </ligand>
    <ligandPart>
        <name>Fe</name>
        <dbReference type="ChEBI" id="CHEBI:18248"/>
    </ligandPart>
</feature>
<dbReference type="GO" id="GO:0006122">
    <property type="term" value="P:mitochondrial electron transport, ubiquinol to cytochrome c"/>
    <property type="evidence" value="ECO:0007669"/>
    <property type="project" value="TreeGrafter"/>
</dbReference>
<protein>
    <recommendedName>
        <fullName evidence="4 19">Cytochrome b</fullName>
    </recommendedName>
</protein>
<evidence type="ECO:0000256" key="17">
    <source>
        <dbReference type="PIRSR" id="PIRSR038885-1"/>
    </source>
</evidence>
<evidence type="ECO:0000256" key="10">
    <source>
        <dbReference type="ARBA" id="ARBA00022792"/>
    </source>
</evidence>
<sequence>MTPSIKLMTKNINNQVMNFPSPSNLSYLWNMGSILGMCMMVQIITGIFLSFHYKNDINMAFMSINHIMRDVNKGWMIRHLHANGASLLFMFMYIHIMRGIYFKSFKYTYIWLTGMSILIIMMMISFLGYILPWGQMSFWAATVITNLITAVPLIGKSLTIWIWGNFSVAESTLTRFFSLHFLMPFMMLFLIIFHITSLHYYSSSNPLGISKNHDKIPFFPFFMIKDLMGFLLTLFLFLILILMFPYIFSDSENFIQANSLITPIHIQPEWYFLFAYAILRSIPNKLGGVIALMMSIMIMLFLPLLNNNMTINSNMNMYKKLLTWMFISTFFMLTMLGMLPAEEPFIKMSLLFTLLYFMMIIFLPL</sequence>
<accession>A0A1P8AGF2</accession>
<dbReference type="InterPro" id="IPR027387">
    <property type="entry name" value="Cytb/b6-like_sf"/>
</dbReference>
<dbReference type="InterPro" id="IPR048259">
    <property type="entry name" value="Cytochrome_b_N_euk/bac"/>
</dbReference>
<evidence type="ECO:0000256" key="15">
    <source>
        <dbReference type="ARBA" id="ARBA00023128"/>
    </source>
</evidence>
<evidence type="ECO:0000256" key="3">
    <source>
        <dbReference type="ARBA" id="ARBA00011649"/>
    </source>
</evidence>
<evidence type="ECO:0000256" key="9">
    <source>
        <dbReference type="ARBA" id="ARBA00022723"/>
    </source>
</evidence>
<evidence type="ECO:0000256" key="4">
    <source>
        <dbReference type="ARBA" id="ARBA00013531"/>
    </source>
</evidence>
<feature type="transmembrane region" description="Helical" evidence="19">
    <location>
        <begin position="138"/>
        <end position="164"/>
    </location>
</feature>
<organism evidence="22">
    <name type="scientific">Nuttalliella namaqua</name>
    <dbReference type="NCBI Taxonomy" id="1029659"/>
    <lineage>
        <taxon>Eukaryota</taxon>
        <taxon>Metazoa</taxon>
        <taxon>Ecdysozoa</taxon>
        <taxon>Arthropoda</taxon>
        <taxon>Chelicerata</taxon>
        <taxon>Arachnida</taxon>
        <taxon>Acari</taxon>
        <taxon>Parasitiformes</taxon>
        <taxon>Ixodida</taxon>
        <taxon>Ixodoidea</taxon>
        <taxon>Nuttalliellidae</taxon>
        <taxon>Nuttalliella</taxon>
    </lineage>
</organism>
<dbReference type="PANTHER" id="PTHR19271">
    <property type="entry name" value="CYTOCHROME B"/>
    <property type="match status" value="1"/>
</dbReference>
<feature type="binding site" description="axial binding residue" evidence="18">
    <location>
        <position position="81"/>
    </location>
    <ligand>
        <name>heme b</name>
        <dbReference type="ChEBI" id="CHEBI:60344"/>
        <label>b562</label>
    </ligand>
    <ligandPart>
        <name>Fe</name>
        <dbReference type="ChEBI" id="CHEBI:18248"/>
    </ligandPart>
</feature>
<feature type="transmembrane region" description="Helical" evidence="19">
    <location>
        <begin position="321"/>
        <end position="339"/>
    </location>
</feature>
<keyword evidence="5 19" id="KW-0813">Transport</keyword>
<evidence type="ECO:0000256" key="1">
    <source>
        <dbReference type="ARBA" id="ARBA00002566"/>
    </source>
</evidence>
<keyword evidence="11 19" id="KW-0249">Electron transport</keyword>
<dbReference type="AlphaFoldDB" id="A0A1P8AGF2"/>
<gene>
    <name evidence="22" type="primary">CYTB</name>
</gene>
<evidence type="ECO:0000256" key="14">
    <source>
        <dbReference type="ARBA" id="ARBA00023075"/>
    </source>
</evidence>
<evidence type="ECO:0000256" key="6">
    <source>
        <dbReference type="ARBA" id="ARBA00022617"/>
    </source>
</evidence>
<keyword evidence="13 18" id="KW-0408">Iron</keyword>
<keyword evidence="14" id="KW-0830">Ubiquinone</keyword>
<dbReference type="PANTHER" id="PTHR19271:SF16">
    <property type="entry name" value="CYTOCHROME B"/>
    <property type="match status" value="1"/>
</dbReference>
<evidence type="ECO:0000256" key="8">
    <source>
        <dbReference type="ARBA" id="ARBA00022692"/>
    </source>
</evidence>
<evidence type="ECO:0000256" key="18">
    <source>
        <dbReference type="PIRSR" id="PIRSR038885-2"/>
    </source>
</evidence>
<dbReference type="PROSITE" id="PS51002">
    <property type="entry name" value="CYTB_NTER"/>
    <property type="match status" value="1"/>
</dbReference>
<evidence type="ECO:0000256" key="19">
    <source>
        <dbReference type="RuleBase" id="RU362117"/>
    </source>
</evidence>
<feature type="transmembrane region" description="Helical" evidence="19">
    <location>
        <begin position="176"/>
        <end position="201"/>
    </location>
</feature>
<keyword evidence="10" id="KW-0999">Mitochondrion inner membrane</keyword>
<evidence type="ECO:0000259" key="20">
    <source>
        <dbReference type="PROSITE" id="PS51002"/>
    </source>
</evidence>
<evidence type="ECO:0000256" key="16">
    <source>
        <dbReference type="ARBA" id="ARBA00023136"/>
    </source>
</evidence>